<dbReference type="STRING" id="50990.A0A4Y7QJP5"/>
<accession>A0A4Y7QJP5</accession>
<dbReference type="AlphaFoldDB" id="A0A4Y7QJP5"/>
<dbReference type="Proteomes" id="UP000294933">
    <property type="component" value="Unassembled WGS sequence"/>
</dbReference>
<evidence type="ECO:0000259" key="1">
    <source>
        <dbReference type="Pfam" id="PF24968"/>
    </source>
</evidence>
<dbReference type="VEuPathDB" id="FungiDB:BD410DRAFT_427820"/>
<proteinExistence type="predicted"/>
<dbReference type="OrthoDB" id="3527137at2759"/>
<evidence type="ECO:0000313" key="2">
    <source>
        <dbReference type="EMBL" id="TDL27576.1"/>
    </source>
</evidence>
<sequence>MSTFYDKPVSQYKDKTITAIRLFGSAIPASNVFHWCLSLTLDEVESFIIVDPTPTVDLKIVVMMSTGSYNGSPNEGGAYQTDVAQALTVSDLKALIMEKKRDRYKLDDSGSGCRYWCQIVLGDLEDGGFVTPGTTAQFLTTIDALAAKNPEGFPLPVRKGTFY</sequence>
<dbReference type="Pfam" id="PF24968">
    <property type="entry name" value="DUF7770"/>
    <property type="match status" value="1"/>
</dbReference>
<reference evidence="2 3" key="1">
    <citation type="submission" date="2018-06" db="EMBL/GenBank/DDBJ databases">
        <title>A transcriptomic atlas of mushroom development highlights an independent origin of complex multicellularity.</title>
        <authorList>
            <consortium name="DOE Joint Genome Institute"/>
            <person name="Krizsan K."/>
            <person name="Almasi E."/>
            <person name="Merenyi Z."/>
            <person name="Sahu N."/>
            <person name="Viragh M."/>
            <person name="Koszo T."/>
            <person name="Mondo S."/>
            <person name="Kiss B."/>
            <person name="Balint B."/>
            <person name="Kues U."/>
            <person name="Barry K."/>
            <person name="Hegedus J.C."/>
            <person name="Henrissat B."/>
            <person name="Johnson J."/>
            <person name="Lipzen A."/>
            <person name="Ohm R."/>
            <person name="Nagy I."/>
            <person name="Pangilinan J."/>
            <person name="Yan J."/>
            <person name="Xiong Y."/>
            <person name="Grigoriev I.V."/>
            <person name="Hibbett D.S."/>
            <person name="Nagy L.G."/>
        </authorList>
    </citation>
    <scope>NUCLEOTIDE SEQUENCE [LARGE SCALE GENOMIC DNA]</scope>
    <source>
        <strain evidence="2 3">SZMC22713</strain>
    </source>
</reference>
<keyword evidence="3" id="KW-1185">Reference proteome</keyword>
<name>A0A4Y7QJP5_9AGAM</name>
<dbReference type="InterPro" id="IPR056672">
    <property type="entry name" value="DUF7770"/>
</dbReference>
<organism evidence="2 3">
    <name type="scientific">Rickenella mellea</name>
    <dbReference type="NCBI Taxonomy" id="50990"/>
    <lineage>
        <taxon>Eukaryota</taxon>
        <taxon>Fungi</taxon>
        <taxon>Dikarya</taxon>
        <taxon>Basidiomycota</taxon>
        <taxon>Agaricomycotina</taxon>
        <taxon>Agaricomycetes</taxon>
        <taxon>Hymenochaetales</taxon>
        <taxon>Rickenellaceae</taxon>
        <taxon>Rickenella</taxon>
    </lineage>
</organism>
<dbReference type="EMBL" id="ML170159">
    <property type="protein sequence ID" value="TDL27576.1"/>
    <property type="molecule type" value="Genomic_DNA"/>
</dbReference>
<protein>
    <recommendedName>
        <fullName evidence="1">DUF7770 domain-containing protein</fullName>
    </recommendedName>
</protein>
<evidence type="ECO:0000313" key="3">
    <source>
        <dbReference type="Proteomes" id="UP000294933"/>
    </source>
</evidence>
<feature type="domain" description="DUF7770" evidence="1">
    <location>
        <begin position="33"/>
        <end position="163"/>
    </location>
</feature>
<gene>
    <name evidence="2" type="ORF">BD410DRAFT_427820</name>
</gene>